<feature type="compositionally biased region" description="Pro residues" evidence="1">
    <location>
        <begin position="1"/>
        <end position="18"/>
    </location>
</feature>
<protein>
    <submittedName>
        <fullName evidence="2">Uncharacterized protein</fullName>
    </submittedName>
</protein>
<dbReference type="Proteomes" id="UP000299102">
    <property type="component" value="Unassembled WGS sequence"/>
</dbReference>
<comment type="caution">
    <text evidence="2">The sequence shown here is derived from an EMBL/GenBank/DDBJ whole genome shotgun (WGS) entry which is preliminary data.</text>
</comment>
<sequence length="91" mass="9721">MQIESGPPPVPPPVPPAPIKRRRRLSPDGGYNYLERRPISQLARAVTRVPGSEVEAATPLLSSLTAIELSCSSNKMPAGGARSAVHYTHPL</sequence>
<proteinExistence type="predicted"/>
<name>A0A4C1SZH9_EUMVA</name>
<keyword evidence="3" id="KW-1185">Reference proteome</keyword>
<dbReference type="EMBL" id="BGZK01000023">
    <property type="protein sequence ID" value="GBP06598.1"/>
    <property type="molecule type" value="Genomic_DNA"/>
</dbReference>
<reference evidence="2 3" key="1">
    <citation type="journal article" date="2019" name="Commun. Biol.">
        <title>The bagworm genome reveals a unique fibroin gene that provides high tensile strength.</title>
        <authorList>
            <person name="Kono N."/>
            <person name="Nakamura H."/>
            <person name="Ohtoshi R."/>
            <person name="Tomita M."/>
            <person name="Numata K."/>
            <person name="Arakawa K."/>
        </authorList>
    </citation>
    <scope>NUCLEOTIDE SEQUENCE [LARGE SCALE GENOMIC DNA]</scope>
</reference>
<organism evidence="2 3">
    <name type="scientific">Eumeta variegata</name>
    <name type="common">Bagworm moth</name>
    <name type="synonym">Eumeta japonica</name>
    <dbReference type="NCBI Taxonomy" id="151549"/>
    <lineage>
        <taxon>Eukaryota</taxon>
        <taxon>Metazoa</taxon>
        <taxon>Ecdysozoa</taxon>
        <taxon>Arthropoda</taxon>
        <taxon>Hexapoda</taxon>
        <taxon>Insecta</taxon>
        <taxon>Pterygota</taxon>
        <taxon>Neoptera</taxon>
        <taxon>Endopterygota</taxon>
        <taxon>Lepidoptera</taxon>
        <taxon>Glossata</taxon>
        <taxon>Ditrysia</taxon>
        <taxon>Tineoidea</taxon>
        <taxon>Psychidae</taxon>
        <taxon>Oiketicinae</taxon>
        <taxon>Eumeta</taxon>
    </lineage>
</organism>
<evidence type="ECO:0000313" key="3">
    <source>
        <dbReference type="Proteomes" id="UP000299102"/>
    </source>
</evidence>
<dbReference type="AlphaFoldDB" id="A0A4C1SZH9"/>
<evidence type="ECO:0000256" key="1">
    <source>
        <dbReference type="SAM" id="MobiDB-lite"/>
    </source>
</evidence>
<gene>
    <name evidence="2" type="ORF">EVAR_92585_1</name>
</gene>
<accession>A0A4C1SZH9</accession>
<feature type="region of interest" description="Disordered" evidence="1">
    <location>
        <begin position="1"/>
        <end position="33"/>
    </location>
</feature>
<evidence type="ECO:0000313" key="2">
    <source>
        <dbReference type="EMBL" id="GBP06598.1"/>
    </source>
</evidence>